<dbReference type="Proteomes" id="UP000692954">
    <property type="component" value="Unassembled WGS sequence"/>
</dbReference>
<dbReference type="PANTHER" id="PTHR10612:SF34">
    <property type="entry name" value="APOLIPOPROTEIN D"/>
    <property type="match status" value="1"/>
</dbReference>
<feature type="chain" id="PRO_5035796836" description="Lipocalin/cytosolic fatty-acid binding domain-containing protein" evidence="1">
    <location>
        <begin position="17"/>
        <end position="187"/>
    </location>
</feature>
<accession>A0A8S1NM62</accession>
<dbReference type="FunFam" id="2.40.128.20:FF:000027">
    <property type="entry name" value="Predicted protein"/>
    <property type="match status" value="1"/>
</dbReference>
<dbReference type="AlphaFoldDB" id="A0A8S1NM62"/>
<reference evidence="3" key="1">
    <citation type="submission" date="2021-01" db="EMBL/GenBank/DDBJ databases">
        <authorList>
            <consortium name="Genoscope - CEA"/>
            <person name="William W."/>
        </authorList>
    </citation>
    <scope>NUCLEOTIDE SEQUENCE</scope>
</reference>
<feature type="signal peptide" evidence="1">
    <location>
        <begin position="1"/>
        <end position="16"/>
    </location>
</feature>
<comment type="caution">
    <text evidence="3">The sequence shown here is derived from an EMBL/GenBank/DDBJ whole genome shotgun (WGS) entry which is preliminary data.</text>
</comment>
<dbReference type="InterPro" id="IPR047202">
    <property type="entry name" value="Lipocalin_Blc-like_dom"/>
</dbReference>
<gene>
    <name evidence="3" type="ORF">PSON_ATCC_30995.1.T0590077</name>
</gene>
<proteinExistence type="predicted"/>
<sequence length="187" mass="21432">MQKLVLIFVIVTLSLGIDVVDDYDINSYLGDWFEVASSPWVHTTFEKNGFCNRARYGVLTTGDLSVYNVQRDGASDGPIKSIDGYARIPDAQQKAKLKVFLNGGQVGGGDYWIIELGPIIKKQYQWVIVSEPEMLFMWVLARNPQQYREEYEDYVRDRVSALGFNGVLNKYVPRFFDNCVPYDDLTY</sequence>
<keyword evidence="1" id="KW-0732">Signal</keyword>
<dbReference type="PANTHER" id="PTHR10612">
    <property type="entry name" value="APOLIPOPROTEIN D"/>
    <property type="match status" value="1"/>
</dbReference>
<dbReference type="CDD" id="cd19438">
    <property type="entry name" value="lipocalin_Blc-like"/>
    <property type="match status" value="1"/>
</dbReference>
<evidence type="ECO:0000259" key="2">
    <source>
        <dbReference type="Pfam" id="PF08212"/>
    </source>
</evidence>
<dbReference type="OrthoDB" id="565904at2759"/>
<dbReference type="EMBL" id="CAJJDN010000059">
    <property type="protein sequence ID" value="CAD8092489.1"/>
    <property type="molecule type" value="Genomic_DNA"/>
</dbReference>
<feature type="domain" description="Lipocalin/cytosolic fatty-acid binding" evidence="2">
    <location>
        <begin position="24"/>
        <end position="164"/>
    </location>
</feature>
<dbReference type="InterPro" id="IPR000566">
    <property type="entry name" value="Lipocln_cytosolic_FA-bd_dom"/>
</dbReference>
<dbReference type="Pfam" id="PF08212">
    <property type="entry name" value="Lipocalin_2"/>
    <property type="match status" value="1"/>
</dbReference>
<evidence type="ECO:0000313" key="4">
    <source>
        <dbReference type="Proteomes" id="UP000692954"/>
    </source>
</evidence>
<protein>
    <recommendedName>
        <fullName evidence="2">Lipocalin/cytosolic fatty-acid binding domain-containing protein</fullName>
    </recommendedName>
</protein>
<organism evidence="3 4">
    <name type="scientific">Paramecium sonneborni</name>
    <dbReference type="NCBI Taxonomy" id="65129"/>
    <lineage>
        <taxon>Eukaryota</taxon>
        <taxon>Sar</taxon>
        <taxon>Alveolata</taxon>
        <taxon>Ciliophora</taxon>
        <taxon>Intramacronucleata</taxon>
        <taxon>Oligohymenophorea</taxon>
        <taxon>Peniculida</taxon>
        <taxon>Parameciidae</taxon>
        <taxon>Paramecium</taxon>
    </lineage>
</organism>
<evidence type="ECO:0000256" key="1">
    <source>
        <dbReference type="SAM" id="SignalP"/>
    </source>
</evidence>
<name>A0A8S1NM62_9CILI</name>
<evidence type="ECO:0000313" key="3">
    <source>
        <dbReference type="EMBL" id="CAD8092489.1"/>
    </source>
</evidence>
<keyword evidence="4" id="KW-1185">Reference proteome</keyword>